<dbReference type="EMBL" id="JBICCN010000118">
    <property type="protein sequence ID" value="KAL3092750.1"/>
    <property type="molecule type" value="Genomic_DNA"/>
</dbReference>
<comment type="caution">
    <text evidence="1">The sequence shown here is derived from an EMBL/GenBank/DDBJ whole genome shotgun (WGS) entry which is preliminary data.</text>
</comment>
<evidence type="ECO:0008006" key="3">
    <source>
        <dbReference type="Google" id="ProtNLM"/>
    </source>
</evidence>
<proteinExistence type="predicted"/>
<organism evidence="1 2">
    <name type="scientific">Heterodera schachtii</name>
    <name type="common">Sugarbeet cyst nematode worm</name>
    <name type="synonym">Tylenchus schachtii</name>
    <dbReference type="NCBI Taxonomy" id="97005"/>
    <lineage>
        <taxon>Eukaryota</taxon>
        <taxon>Metazoa</taxon>
        <taxon>Ecdysozoa</taxon>
        <taxon>Nematoda</taxon>
        <taxon>Chromadorea</taxon>
        <taxon>Rhabditida</taxon>
        <taxon>Tylenchina</taxon>
        <taxon>Tylenchomorpha</taxon>
        <taxon>Tylenchoidea</taxon>
        <taxon>Heteroderidae</taxon>
        <taxon>Heteroderinae</taxon>
        <taxon>Heterodera</taxon>
    </lineage>
</organism>
<protein>
    <recommendedName>
        <fullName evidence="3">F-box domain-containing protein</fullName>
    </recommendedName>
</protein>
<evidence type="ECO:0000313" key="1">
    <source>
        <dbReference type="EMBL" id="KAL3092750.1"/>
    </source>
</evidence>
<dbReference type="AlphaFoldDB" id="A0ABD2JQ47"/>
<accession>A0ABD2JQ47</accession>
<name>A0ABD2JQ47_HETSC</name>
<dbReference type="Proteomes" id="UP001620645">
    <property type="component" value="Unassembled WGS sequence"/>
</dbReference>
<evidence type="ECO:0000313" key="2">
    <source>
        <dbReference type="Proteomes" id="UP001620645"/>
    </source>
</evidence>
<sequence length="151" mass="17431">MAFLKFLPAELIFELINFLPPKRRWATTRVSAKFDNFVLRRQADWHTTCLFIAGQFDAAVEHLMKHVFRVSGVLLFHDILDILRYIKRHPATNLTASEIERLTASYNFELYCKDMAIIRDMLLDDIELFQSVPQCKPMEGMTADPGPGIGQ</sequence>
<keyword evidence="2" id="KW-1185">Reference proteome</keyword>
<gene>
    <name evidence="1" type="ORF">niasHS_007959</name>
</gene>
<reference evidence="1 2" key="1">
    <citation type="submission" date="2024-10" db="EMBL/GenBank/DDBJ databases">
        <authorList>
            <person name="Kim D."/>
        </authorList>
    </citation>
    <scope>NUCLEOTIDE SEQUENCE [LARGE SCALE GENOMIC DNA]</scope>
    <source>
        <strain evidence="1">Taebaek</strain>
    </source>
</reference>